<dbReference type="NCBIfam" id="NF000839">
    <property type="entry name" value="PRK00071.1-1"/>
    <property type="match status" value="1"/>
</dbReference>
<comment type="caution">
    <text evidence="13">The sequence shown here is derived from an EMBL/GenBank/DDBJ whole genome shotgun (WGS) entry which is preliminary data.</text>
</comment>
<dbReference type="InterPro" id="IPR014729">
    <property type="entry name" value="Rossmann-like_a/b/a_fold"/>
</dbReference>
<keyword evidence="5 11" id="KW-0808">Transferase</keyword>
<name>A0ABU9PZ98_9BURK</name>
<accession>A0ABU9PZ98</accession>
<evidence type="ECO:0000256" key="3">
    <source>
        <dbReference type="ARBA" id="ARBA00009014"/>
    </source>
</evidence>
<gene>
    <name evidence="11" type="primary">nadD</name>
    <name evidence="13" type="ORF">V8G57_18225</name>
</gene>
<protein>
    <recommendedName>
        <fullName evidence="11">Probable nicotinate-nucleotide adenylyltransferase</fullName>
        <ecNumber evidence="11">2.7.7.18</ecNumber>
    </recommendedName>
    <alternativeName>
        <fullName evidence="11">Deamido-NAD(+) diphosphorylase</fullName>
    </alternativeName>
    <alternativeName>
        <fullName evidence="11">Deamido-NAD(+) pyrophosphorylase</fullName>
    </alternativeName>
    <alternativeName>
        <fullName evidence="11">Nicotinate mononucleotide adenylyltransferase</fullName>
        <shortName evidence="11">NaMN adenylyltransferase</shortName>
    </alternativeName>
</protein>
<dbReference type="HAMAP" id="MF_00244">
    <property type="entry name" value="NaMN_adenylyltr"/>
    <property type="match status" value="1"/>
</dbReference>
<dbReference type="CDD" id="cd02165">
    <property type="entry name" value="NMNAT"/>
    <property type="match status" value="1"/>
</dbReference>
<dbReference type="EMBL" id="JBANDC010000013">
    <property type="protein sequence ID" value="MEM4989329.1"/>
    <property type="molecule type" value="Genomic_DNA"/>
</dbReference>
<evidence type="ECO:0000256" key="5">
    <source>
        <dbReference type="ARBA" id="ARBA00022679"/>
    </source>
</evidence>
<dbReference type="NCBIfam" id="TIGR00482">
    <property type="entry name" value="nicotinate (nicotinamide) nucleotide adenylyltransferase"/>
    <property type="match status" value="1"/>
</dbReference>
<keyword evidence="4 11" id="KW-0662">Pyridine nucleotide biosynthesis</keyword>
<evidence type="ECO:0000259" key="12">
    <source>
        <dbReference type="Pfam" id="PF01467"/>
    </source>
</evidence>
<evidence type="ECO:0000313" key="14">
    <source>
        <dbReference type="Proteomes" id="UP001495910"/>
    </source>
</evidence>
<evidence type="ECO:0000256" key="9">
    <source>
        <dbReference type="ARBA" id="ARBA00023027"/>
    </source>
</evidence>
<evidence type="ECO:0000256" key="1">
    <source>
        <dbReference type="ARBA" id="ARBA00002324"/>
    </source>
</evidence>
<keyword evidence="9 11" id="KW-0520">NAD</keyword>
<dbReference type="EC" id="2.7.7.18" evidence="11"/>
<evidence type="ECO:0000256" key="11">
    <source>
        <dbReference type="HAMAP-Rule" id="MF_00244"/>
    </source>
</evidence>
<dbReference type="InterPro" id="IPR004821">
    <property type="entry name" value="Cyt_trans-like"/>
</dbReference>
<evidence type="ECO:0000256" key="10">
    <source>
        <dbReference type="ARBA" id="ARBA00048721"/>
    </source>
</evidence>
<dbReference type="PANTHER" id="PTHR39321:SF3">
    <property type="entry name" value="PHOSPHOPANTETHEINE ADENYLYLTRANSFERASE"/>
    <property type="match status" value="1"/>
</dbReference>
<dbReference type="NCBIfam" id="NF005410">
    <property type="entry name" value="PRK06973.1"/>
    <property type="match status" value="1"/>
</dbReference>
<evidence type="ECO:0000256" key="7">
    <source>
        <dbReference type="ARBA" id="ARBA00022741"/>
    </source>
</evidence>
<reference evidence="13 14" key="1">
    <citation type="submission" date="2024-02" db="EMBL/GenBank/DDBJ databases">
        <title>Draft genome sequence of Collimonas sp. strain H4R21, an effective mineral-weathering bacterial strain isolated from the beech rhizosphere.</title>
        <authorList>
            <person name="Morin E."/>
            <person name="Uroz S."/>
            <person name="Leveau J.H.J."/>
            <person name="Kumar R."/>
            <person name="Rey M.W."/>
            <person name="Pham J."/>
        </authorList>
    </citation>
    <scope>NUCLEOTIDE SEQUENCE [LARGE SCALE GENOMIC DNA]</scope>
    <source>
        <strain evidence="13 14">H4R21</strain>
    </source>
</reference>
<comment type="function">
    <text evidence="1 11">Catalyzes the reversible adenylation of nicotinate mononucleotide (NaMN) to nicotinic acid adenine dinucleotide (NaAD).</text>
</comment>
<dbReference type="RefSeq" id="WP_342830572.1">
    <property type="nucleotide sequence ID" value="NZ_JBANDC010000013.1"/>
</dbReference>
<dbReference type="GO" id="GO:0004515">
    <property type="term" value="F:nicotinate-nucleotide adenylyltransferase activity"/>
    <property type="evidence" value="ECO:0007669"/>
    <property type="project" value="UniProtKB-EC"/>
</dbReference>
<comment type="catalytic activity">
    <reaction evidence="10 11">
        <text>nicotinate beta-D-ribonucleotide + ATP + H(+) = deamido-NAD(+) + diphosphate</text>
        <dbReference type="Rhea" id="RHEA:22860"/>
        <dbReference type="ChEBI" id="CHEBI:15378"/>
        <dbReference type="ChEBI" id="CHEBI:30616"/>
        <dbReference type="ChEBI" id="CHEBI:33019"/>
        <dbReference type="ChEBI" id="CHEBI:57502"/>
        <dbReference type="ChEBI" id="CHEBI:58437"/>
        <dbReference type="EC" id="2.7.7.18"/>
    </reaction>
</comment>
<keyword evidence="6 11" id="KW-0548">Nucleotidyltransferase</keyword>
<dbReference type="Proteomes" id="UP001495910">
    <property type="component" value="Unassembled WGS sequence"/>
</dbReference>
<proteinExistence type="inferred from homology"/>
<dbReference type="SUPFAM" id="SSF52374">
    <property type="entry name" value="Nucleotidylyl transferase"/>
    <property type="match status" value="1"/>
</dbReference>
<keyword evidence="8 11" id="KW-0067">ATP-binding</keyword>
<dbReference type="PANTHER" id="PTHR39321">
    <property type="entry name" value="NICOTINATE-NUCLEOTIDE ADENYLYLTRANSFERASE-RELATED"/>
    <property type="match status" value="1"/>
</dbReference>
<dbReference type="Pfam" id="PF01467">
    <property type="entry name" value="CTP_transf_like"/>
    <property type="match status" value="1"/>
</dbReference>
<comment type="pathway">
    <text evidence="2 11">Cofactor biosynthesis; NAD(+) biosynthesis; deamido-NAD(+) from nicotinate D-ribonucleotide: step 1/1.</text>
</comment>
<organism evidence="13 14">
    <name type="scientific">Collimonas rhizosphaerae</name>
    <dbReference type="NCBI Taxonomy" id="3126357"/>
    <lineage>
        <taxon>Bacteria</taxon>
        <taxon>Pseudomonadati</taxon>
        <taxon>Pseudomonadota</taxon>
        <taxon>Betaproteobacteria</taxon>
        <taxon>Burkholderiales</taxon>
        <taxon>Oxalobacteraceae</taxon>
        <taxon>Collimonas</taxon>
    </lineage>
</organism>
<evidence type="ECO:0000256" key="6">
    <source>
        <dbReference type="ARBA" id="ARBA00022695"/>
    </source>
</evidence>
<evidence type="ECO:0000313" key="13">
    <source>
        <dbReference type="EMBL" id="MEM4989329.1"/>
    </source>
</evidence>
<evidence type="ECO:0000256" key="2">
    <source>
        <dbReference type="ARBA" id="ARBA00005019"/>
    </source>
</evidence>
<sequence>MGSSPVTSSQLVHPEAQLRPCIAVLGGSFDPVHNGHVALAKYFVTLLAPDELRVIPAGNPWQKHGLEATPEQRVAMVERAFSRQSVPLVIDQQEIRRHTATYTIDTLQALRSELGPQASIVFLMGADQLQHLNTWQGWDRLFDYAHLGVASRPGFAMDASQVPAEVTREFTRRAATPEQIRQSAHGLTYLAQNLAVDISATEIRAALHNAKRPDTLVPAAVLDYIEQHHLYKN</sequence>
<comment type="similarity">
    <text evidence="3 11">Belongs to the NadD family.</text>
</comment>
<feature type="domain" description="Cytidyltransferase-like" evidence="12">
    <location>
        <begin position="24"/>
        <end position="205"/>
    </location>
</feature>
<dbReference type="Gene3D" id="3.40.50.620">
    <property type="entry name" value="HUPs"/>
    <property type="match status" value="1"/>
</dbReference>
<evidence type="ECO:0000256" key="4">
    <source>
        <dbReference type="ARBA" id="ARBA00022642"/>
    </source>
</evidence>
<keyword evidence="14" id="KW-1185">Reference proteome</keyword>
<dbReference type="InterPro" id="IPR005248">
    <property type="entry name" value="NadD/NMNAT"/>
</dbReference>
<keyword evidence="7 11" id="KW-0547">Nucleotide-binding</keyword>
<evidence type="ECO:0000256" key="8">
    <source>
        <dbReference type="ARBA" id="ARBA00022840"/>
    </source>
</evidence>